<feature type="transmembrane region" description="Helical" evidence="1">
    <location>
        <begin position="20"/>
        <end position="41"/>
    </location>
</feature>
<reference evidence="2 3" key="1">
    <citation type="journal article" date="2016" name="Nat. Commun.">
        <title>Thousands of microbial genomes shed light on interconnected biogeochemical processes in an aquifer system.</title>
        <authorList>
            <person name="Anantharaman K."/>
            <person name="Brown C.T."/>
            <person name="Hug L.A."/>
            <person name="Sharon I."/>
            <person name="Castelle C.J."/>
            <person name="Probst A.J."/>
            <person name="Thomas B.C."/>
            <person name="Singh A."/>
            <person name="Wilkins M.J."/>
            <person name="Karaoz U."/>
            <person name="Brodie E.L."/>
            <person name="Williams K.H."/>
            <person name="Hubbard S.S."/>
            <person name="Banfield J.F."/>
        </authorList>
    </citation>
    <scope>NUCLEOTIDE SEQUENCE [LARGE SCALE GENOMIC DNA]</scope>
</reference>
<gene>
    <name evidence="2" type="ORF">A2419_02710</name>
</gene>
<evidence type="ECO:0008006" key="4">
    <source>
        <dbReference type="Google" id="ProtNLM"/>
    </source>
</evidence>
<comment type="caution">
    <text evidence="2">The sequence shown here is derived from an EMBL/GenBank/DDBJ whole genome shotgun (WGS) entry which is preliminary data.</text>
</comment>
<accession>A0A1F4Y463</accession>
<dbReference type="STRING" id="1797247.A2419_02710"/>
<evidence type="ECO:0000313" key="3">
    <source>
        <dbReference type="Proteomes" id="UP000176568"/>
    </source>
</evidence>
<dbReference type="EMBL" id="MEXB01000007">
    <property type="protein sequence ID" value="OGC88556.1"/>
    <property type="molecule type" value="Genomic_DNA"/>
</dbReference>
<proteinExistence type="predicted"/>
<evidence type="ECO:0000256" key="1">
    <source>
        <dbReference type="SAM" id="Phobius"/>
    </source>
</evidence>
<organism evidence="2 3">
    <name type="scientific">Candidatus Adlerbacteria bacterium RIFOXYC1_FULL_48_26</name>
    <dbReference type="NCBI Taxonomy" id="1797247"/>
    <lineage>
        <taxon>Bacteria</taxon>
        <taxon>Candidatus Adleribacteriota</taxon>
    </lineage>
</organism>
<sequence>MTTLTRRLDLYQLYLSRAIAALIGICALSVFLYIVFLMLAVGHTAGRTAARDNVDSLTVEVSALETSYLRDMEKLTPTLATELGFVRPVDVTPVYAQDTRAPLSLQ</sequence>
<keyword evidence="1" id="KW-0812">Transmembrane</keyword>
<keyword evidence="1" id="KW-0472">Membrane</keyword>
<dbReference type="AlphaFoldDB" id="A0A1F4Y463"/>
<dbReference type="Proteomes" id="UP000176568">
    <property type="component" value="Unassembled WGS sequence"/>
</dbReference>
<name>A0A1F4Y463_9BACT</name>
<evidence type="ECO:0000313" key="2">
    <source>
        <dbReference type="EMBL" id="OGC88556.1"/>
    </source>
</evidence>
<keyword evidence="1" id="KW-1133">Transmembrane helix</keyword>
<protein>
    <recommendedName>
        <fullName evidence="4">Cell division protein FtsL</fullName>
    </recommendedName>
</protein>